<feature type="region of interest" description="Disordered" evidence="1">
    <location>
        <begin position="1"/>
        <end position="22"/>
    </location>
</feature>
<dbReference type="AlphaFoldDB" id="A0A9X0DNZ1"/>
<accession>A0A9X0DNZ1</accession>
<sequence length="110" mass="12165">MYRFPEKTVTGNHQISHNPSNPDEMIIPLGPDLSTTARLLPREIAWIQSLCIHALRLISHHHSSKNLSCFLGILDSHSSCPVAIHGPVTPGHLPRSGQPPPLLHVFEFEA</sequence>
<comment type="caution">
    <text evidence="2">The sequence shown here is derived from an EMBL/GenBank/DDBJ whole genome shotgun (WGS) entry which is preliminary data.</text>
</comment>
<dbReference type="Proteomes" id="UP001152300">
    <property type="component" value="Unassembled WGS sequence"/>
</dbReference>
<gene>
    <name evidence="2" type="ORF">OCU04_001007</name>
</gene>
<name>A0A9X0DNZ1_9HELO</name>
<evidence type="ECO:0000256" key="1">
    <source>
        <dbReference type="SAM" id="MobiDB-lite"/>
    </source>
</evidence>
<protein>
    <submittedName>
        <fullName evidence="2">Uncharacterized protein</fullName>
    </submittedName>
</protein>
<organism evidence="2 3">
    <name type="scientific">Sclerotinia nivalis</name>
    <dbReference type="NCBI Taxonomy" id="352851"/>
    <lineage>
        <taxon>Eukaryota</taxon>
        <taxon>Fungi</taxon>
        <taxon>Dikarya</taxon>
        <taxon>Ascomycota</taxon>
        <taxon>Pezizomycotina</taxon>
        <taxon>Leotiomycetes</taxon>
        <taxon>Helotiales</taxon>
        <taxon>Sclerotiniaceae</taxon>
        <taxon>Sclerotinia</taxon>
    </lineage>
</organism>
<proteinExistence type="predicted"/>
<evidence type="ECO:0000313" key="3">
    <source>
        <dbReference type="Proteomes" id="UP001152300"/>
    </source>
</evidence>
<dbReference type="EMBL" id="JAPEIS010000001">
    <property type="protein sequence ID" value="KAJ8070636.1"/>
    <property type="molecule type" value="Genomic_DNA"/>
</dbReference>
<keyword evidence="3" id="KW-1185">Reference proteome</keyword>
<reference evidence="2" key="1">
    <citation type="submission" date="2022-11" db="EMBL/GenBank/DDBJ databases">
        <title>Genome Resource of Sclerotinia nivalis Strain SnTB1, a Plant Pathogen Isolated from American Ginseng.</title>
        <authorList>
            <person name="Fan S."/>
        </authorList>
    </citation>
    <scope>NUCLEOTIDE SEQUENCE</scope>
    <source>
        <strain evidence="2">SnTB1</strain>
    </source>
</reference>
<evidence type="ECO:0000313" key="2">
    <source>
        <dbReference type="EMBL" id="KAJ8070636.1"/>
    </source>
</evidence>
<feature type="compositionally biased region" description="Polar residues" evidence="1">
    <location>
        <begin position="9"/>
        <end position="21"/>
    </location>
</feature>